<evidence type="ECO:0000313" key="6">
    <source>
        <dbReference type="Proteomes" id="UP000008909"/>
    </source>
</evidence>
<feature type="active site" description="Nucleophile" evidence="2">
    <location>
        <position position="223"/>
    </location>
</feature>
<evidence type="ECO:0000256" key="2">
    <source>
        <dbReference type="PROSITE-ProRule" id="PRU01161"/>
    </source>
</evidence>
<feature type="active site" description="Proton acceptor" evidence="2">
    <location>
        <position position="358"/>
    </location>
</feature>
<dbReference type="GO" id="GO:0016020">
    <property type="term" value="C:membrane"/>
    <property type="evidence" value="ECO:0007669"/>
    <property type="project" value="TreeGrafter"/>
</dbReference>
<keyword evidence="1 2" id="KW-0443">Lipid metabolism</keyword>
<keyword evidence="6" id="KW-1185">Reference proteome</keyword>
<protein>
    <submittedName>
        <fullName evidence="5">Patatin-like phospholipase domain-containing protein 2</fullName>
    </submittedName>
</protein>
<evidence type="ECO:0000313" key="5">
    <source>
        <dbReference type="EMBL" id="GAA49630.1"/>
    </source>
</evidence>
<feature type="short sequence motif" description="GXSXG" evidence="2">
    <location>
        <begin position="221"/>
        <end position="225"/>
    </location>
</feature>
<evidence type="ECO:0000256" key="1">
    <source>
        <dbReference type="ARBA" id="ARBA00023098"/>
    </source>
</evidence>
<dbReference type="Gene3D" id="3.40.1090.10">
    <property type="entry name" value="Cytosolic phospholipase A2 catalytic domain"/>
    <property type="match status" value="2"/>
</dbReference>
<feature type="domain" description="PNPLA" evidence="4">
    <location>
        <begin position="187"/>
        <end position="371"/>
    </location>
</feature>
<dbReference type="InterPro" id="IPR033562">
    <property type="entry name" value="PLPL"/>
</dbReference>
<evidence type="ECO:0000256" key="3">
    <source>
        <dbReference type="SAM" id="MobiDB-lite"/>
    </source>
</evidence>
<keyword evidence="2" id="KW-0378">Hydrolase</keyword>
<dbReference type="GO" id="GO:0019433">
    <property type="term" value="P:triglyceride catabolic process"/>
    <property type="evidence" value="ECO:0007669"/>
    <property type="project" value="TreeGrafter"/>
</dbReference>
<dbReference type="InterPro" id="IPR002641">
    <property type="entry name" value="PNPLA_dom"/>
</dbReference>
<dbReference type="PANTHER" id="PTHR12406">
    <property type="entry name" value="CALCIUM-INDEPENDENT PHOSPHOLIPASE A2 IPLA2 -RELATED"/>
    <property type="match status" value="1"/>
</dbReference>
<dbReference type="InterPro" id="IPR016035">
    <property type="entry name" value="Acyl_Trfase/lysoPLipase"/>
</dbReference>
<dbReference type="PANTHER" id="PTHR12406:SF41">
    <property type="entry name" value="BRUMMER, ISOFORM B-RELATED"/>
    <property type="match status" value="1"/>
</dbReference>
<sequence>MKFNNGIKKRQIDVESTQNFPWQKSVLQGPRKSARSIPIHCLRRTNIAERYRSELAQQLSTVSQCCGSNEHADEAWQNLKGAMLAAFTVICPTHPIRPKDHWMSLRSLSIIDARKAMPAVHWCIYAPIYQLPPSIRSYLSHLPKSSVNEPMAATTTVRQFLSTFGNMSHESDNDRYYRDLSSLKYNLSFAGCGFLGLYHVGVVCCLRKFAPHLYKNKPVSGASAGALTAACLVCDVNIGKYTFWFVLSPLPLSSAEIVQYICELIKNCRQYFFGPFDPRFKVNEHLREGLSRILPSDAHILCSERLSISLTSYATHKNVVVNRFKDRDELISAILCSTFIPIFSGFVPAVFRGQLVLDGGFSDNLLCIDRRTLTVSPFFGEADICPMDAHWDGQYTSPAPQWFEDWFGTIFFLNNTMHLNWTNLKRFTSMLWPMSPEELTSLAAQGYADALRFLTTRGFIACQIHQTPRAFVNNRRHTDAFSVSRPRPDLNSEVLSSPPPPKPTTTKISNGPRCKASRRRTVANSYSTRSTSVADSLDAADLVCVGLGLNVASCFACREKLRNARNSTLPAFIRSVIMGGVRARLPNSDYSYLQASKQTWTVVSSILHQSASYMYSLAYRTLCPPIVFQLELLVRVVNFATSVCEECWLIGGHLRSLLGTLEKAREIVSSCNSAYELELHLDEQWDTPNPFMIPQTYQPQCRKRHKPSHSGYPFGFADQIQSVFDSGTENISKFLFRCSPFQLPTAEECGLELFSTSVSNFLLRQMSSSPSTSPVARRSASVDASVSETGRCLAKEPAEVNTSYTSSTSISITPTASDSEEVDELIGREQGLTHCHRSVDWVDDREIRVNRDVMVKIKCKMCAYSRLSNIYMFWLSFTHSAFAHQVMFVTPTLRTLSCQKLVGFSGPISASAPTVFSETNERVQYVQRCNKQSRYANLIELMGLATTYLEANLPSRAACLKFAGRCALGLCRLMFSKDDGLTLLMAPYSDMMPRCVCFNAVQKFSRPRFPLGVPLKWAIKGGECAYLIARVFHSFAWQKYANDRLEQFPCLRSGSTPGLNVLFRIEFQ</sequence>
<dbReference type="GO" id="GO:0004806">
    <property type="term" value="F:triacylglycerol lipase activity"/>
    <property type="evidence" value="ECO:0007669"/>
    <property type="project" value="TreeGrafter"/>
</dbReference>
<dbReference type="GO" id="GO:0005811">
    <property type="term" value="C:lipid droplet"/>
    <property type="evidence" value="ECO:0007669"/>
    <property type="project" value="TreeGrafter"/>
</dbReference>
<dbReference type="SUPFAM" id="SSF52151">
    <property type="entry name" value="FabD/lysophospholipase-like"/>
    <property type="match status" value="1"/>
</dbReference>
<keyword evidence="2" id="KW-0442">Lipid degradation</keyword>
<reference evidence="5" key="1">
    <citation type="journal article" date="2011" name="Genome Biol.">
        <title>The draft genome of the carcinogenic human liver fluke Clonorchis sinensis.</title>
        <authorList>
            <person name="Wang X."/>
            <person name="Chen W."/>
            <person name="Huang Y."/>
            <person name="Sun J."/>
            <person name="Men J."/>
            <person name="Liu H."/>
            <person name="Luo F."/>
            <person name="Guo L."/>
            <person name="Lv X."/>
            <person name="Deng C."/>
            <person name="Zhou C."/>
            <person name="Fan Y."/>
            <person name="Li X."/>
            <person name="Huang L."/>
            <person name="Hu Y."/>
            <person name="Liang C."/>
            <person name="Hu X."/>
            <person name="Xu J."/>
            <person name="Yu X."/>
        </authorList>
    </citation>
    <scope>NUCLEOTIDE SEQUENCE [LARGE SCALE GENOMIC DNA]</scope>
    <source>
        <strain evidence="5">Henan</strain>
    </source>
</reference>
<reference key="2">
    <citation type="submission" date="2011-10" db="EMBL/GenBank/DDBJ databases">
        <title>The genome and transcriptome sequence of Clonorchis sinensis provide insights into the carcinogenic liver fluke.</title>
        <authorList>
            <person name="Wang X."/>
            <person name="Huang Y."/>
            <person name="Chen W."/>
            <person name="Liu H."/>
            <person name="Guo L."/>
            <person name="Chen Y."/>
            <person name="Luo F."/>
            <person name="Zhou W."/>
            <person name="Sun J."/>
            <person name="Mao Q."/>
            <person name="Liang P."/>
            <person name="Zhou C."/>
            <person name="Tian Y."/>
            <person name="Men J."/>
            <person name="Lv X."/>
            <person name="Huang L."/>
            <person name="Zhou J."/>
            <person name="Hu Y."/>
            <person name="Li R."/>
            <person name="Zhang F."/>
            <person name="Lei H."/>
            <person name="Li X."/>
            <person name="Hu X."/>
            <person name="Liang C."/>
            <person name="Xu J."/>
            <person name="Wu Z."/>
            <person name="Yu X."/>
        </authorList>
    </citation>
    <scope>NUCLEOTIDE SEQUENCE</scope>
    <source>
        <strain>Henan</strain>
    </source>
</reference>
<feature type="short sequence motif" description="GXGXXG" evidence="2">
    <location>
        <begin position="191"/>
        <end position="196"/>
    </location>
</feature>
<evidence type="ECO:0000259" key="4">
    <source>
        <dbReference type="PROSITE" id="PS51635"/>
    </source>
</evidence>
<accession>G7Y9J5</accession>
<gene>
    <name evidence="5" type="ORF">CLF_103313</name>
</gene>
<feature type="region of interest" description="Disordered" evidence="3">
    <location>
        <begin position="482"/>
        <end position="514"/>
    </location>
</feature>
<dbReference type="PROSITE" id="PS51635">
    <property type="entry name" value="PNPLA"/>
    <property type="match status" value="1"/>
</dbReference>
<organism evidence="5 6">
    <name type="scientific">Clonorchis sinensis</name>
    <name type="common">Chinese liver fluke</name>
    <dbReference type="NCBI Taxonomy" id="79923"/>
    <lineage>
        <taxon>Eukaryota</taxon>
        <taxon>Metazoa</taxon>
        <taxon>Spiralia</taxon>
        <taxon>Lophotrochozoa</taxon>
        <taxon>Platyhelminthes</taxon>
        <taxon>Trematoda</taxon>
        <taxon>Digenea</taxon>
        <taxon>Opisthorchiida</taxon>
        <taxon>Opisthorchiata</taxon>
        <taxon>Opisthorchiidae</taxon>
        <taxon>Clonorchis</taxon>
    </lineage>
</organism>
<dbReference type="Pfam" id="PF01734">
    <property type="entry name" value="Patatin"/>
    <property type="match status" value="1"/>
</dbReference>
<dbReference type="EMBL" id="DF142973">
    <property type="protein sequence ID" value="GAA49630.1"/>
    <property type="molecule type" value="Genomic_DNA"/>
</dbReference>
<dbReference type="GO" id="GO:0005737">
    <property type="term" value="C:cytoplasm"/>
    <property type="evidence" value="ECO:0007669"/>
    <property type="project" value="TreeGrafter"/>
</dbReference>
<dbReference type="Proteomes" id="UP000008909">
    <property type="component" value="Unassembled WGS sequence"/>
</dbReference>
<dbReference type="AlphaFoldDB" id="G7Y9J5"/>
<feature type="short sequence motif" description="DGA/G" evidence="2">
    <location>
        <begin position="358"/>
        <end position="360"/>
    </location>
</feature>
<dbReference type="GO" id="GO:0055088">
    <property type="term" value="P:lipid homeostasis"/>
    <property type="evidence" value="ECO:0007669"/>
    <property type="project" value="TreeGrafter"/>
</dbReference>
<name>G7Y9J5_CLOSI</name>
<proteinExistence type="predicted"/>